<protein>
    <submittedName>
        <fullName evidence="2">DUF1097 domain-containing protein</fullName>
    </submittedName>
</protein>
<dbReference type="Pfam" id="PF06496">
    <property type="entry name" value="DUF1097"/>
    <property type="match status" value="1"/>
</dbReference>
<keyword evidence="1" id="KW-1133">Transmembrane helix</keyword>
<keyword evidence="1" id="KW-0472">Membrane</keyword>
<gene>
    <name evidence="2" type="ORF">H8Q88_17450</name>
</gene>
<name>A0A9X0RC93_VIBME</name>
<keyword evidence="3" id="KW-1185">Reference proteome</keyword>
<comment type="caution">
    <text evidence="2">The sequence shown here is derived from an EMBL/GenBank/DDBJ whole genome shotgun (WGS) entry which is preliminary data.</text>
</comment>
<dbReference type="EMBL" id="JACRUP010000017">
    <property type="protein sequence ID" value="MBC5852691.1"/>
    <property type="molecule type" value="Genomic_DNA"/>
</dbReference>
<keyword evidence="1" id="KW-0812">Transmembrane</keyword>
<feature type="transmembrane region" description="Helical" evidence="1">
    <location>
        <begin position="123"/>
        <end position="144"/>
    </location>
</feature>
<feature type="transmembrane region" description="Helical" evidence="1">
    <location>
        <begin position="78"/>
        <end position="93"/>
    </location>
</feature>
<proteinExistence type="predicted"/>
<evidence type="ECO:0000313" key="3">
    <source>
        <dbReference type="Proteomes" id="UP000615796"/>
    </source>
</evidence>
<feature type="transmembrane region" description="Helical" evidence="1">
    <location>
        <begin position="17"/>
        <end position="42"/>
    </location>
</feature>
<dbReference type="AlphaFoldDB" id="A0A9X0RC93"/>
<dbReference type="RefSeq" id="WP_072671161.1">
    <property type="nucleotide sequence ID" value="NZ_JACNMH010000002.1"/>
</dbReference>
<accession>A0A9X0RC93</accession>
<organism evidence="2 3">
    <name type="scientific">Vibrio metschnikovii</name>
    <dbReference type="NCBI Taxonomy" id="28172"/>
    <lineage>
        <taxon>Bacteria</taxon>
        <taxon>Pseudomonadati</taxon>
        <taxon>Pseudomonadota</taxon>
        <taxon>Gammaproteobacteria</taxon>
        <taxon>Vibrionales</taxon>
        <taxon>Vibrionaceae</taxon>
        <taxon>Vibrio</taxon>
    </lineage>
</organism>
<dbReference type="InterPro" id="IPR009476">
    <property type="entry name" value="DUF1097"/>
</dbReference>
<evidence type="ECO:0000313" key="2">
    <source>
        <dbReference type="EMBL" id="MBC5852691.1"/>
    </source>
</evidence>
<feature type="transmembrane region" description="Helical" evidence="1">
    <location>
        <begin position="54"/>
        <end position="72"/>
    </location>
</feature>
<sequence>MNILFAISLTTGILSGIWGWIAVSLGLLSWAGFLGCTSFFATPNEGIRGLLQSLLCNISGVFWALVIIYSSSWMGVDVLGYIITAIVAFMMCIQASKSWLAYIPGTFIGSCATFAAAEQWPLVIPSLLLGGIFGYLMKTSGVWLHQRAQSASQTKRLKSINRVS</sequence>
<dbReference type="Proteomes" id="UP000615796">
    <property type="component" value="Unassembled WGS sequence"/>
</dbReference>
<reference evidence="2" key="1">
    <citation type="submission" date="2020-08" db="EMBL/GenBank/DDBJ databases">
        <title>Genome Sequencing and Pan-Genome Analysis of Migratory bird Vibrio Strains, Inner Mongolia.</title>
        <authorList>
            <person name="Zheng L."/>
        </authorList>
    </citation>
    <scope>NUCLEOTIDE SEQUENCE</scope>
    <source>
        <strain evidence="2">M13F</strain>
    </source>
</reference>
<evidence type="ECO:0000256" key="1">
    <source>
        <dbReference type="SAM" id="Phobius"/>
    </source>
</evidence>